<evidence type="ECO:0000256" key="2">
    <source>
        <dbReference type="ARBA" id="ARBA00022475"/>
    </source>
</evidence>
<evidence type="ECO:0000256" key="5">
    <source>
        <dbReference type="ARBA" id="ARBA00029447"/>
    </source>
</evidence>
<keyword evidence="7" id="KW-0812">Transmembrane</keyword>
<gene>
    <name evidence="10" type="ORF">JOC74_001497</name>
</gene>
<proteinExistence type="inferred from homology"/>
<dbReference type="SMART" id="SM00304">
    <property type="entry name" value="HAMP"/>
    <property type="match status" value="1"/>
</dbReference>
<dbReference type="Proteomes" id="UP000674416">
    <property type="component" value="Unassembled WGS sequence"/>
</dbReference>
<keyword evidence="2" id="KW-1003">Cell membrane</keyword>
<dbReference type="Gene3D" id="1.10.287.950">
    <property type="entry name" value="Methyl-accepting chemotaxis protein"/>
    <property type="match status" value="1"/>
</dbReference>
<evidence type="ECO:0000256" key="4">
    <source>
        <dbReference type="ARBA" id="ARBA00023224"/>
    </source>
</evidence>
<sequence length="271" mass="29445">MQYISHPIESVGGTVKKDISGKLAQNKNGHFDFVMNGAKERVIFETNAFTGWKIAGIINTNEIAESSEPLFNFTMILFIGSVLVGGVIIFTIIHSIRMPLKKLVASAAKISNGDLSEKIEIRSKDEIGQLSQNFNSMAESLRNVIGSIQLSVDNLASSSEELTASAQQTSKATEHITLSIEQFSGGNETQSENVEKSSEQLDRIDDGLQRIAKTSSVVAESSIKSIETAESGGQLVRKNAGQMKLINDTVKHAEQVIKGLEYKSKDINKIA</sequence>
<accession>A0ABS4CTW3</accession>
<evidence type="ECO:0000256" key="7">
    <source>
        <dbReference type="SAM" id="Phobius"/>
    </source>
</evidence>
<evidence type="ECO:0000313" key="10">
    <source>
        <dbReference type="EMBL" id="MBP1081004.1"/>
    </source>
</evidence>
<evidence type="ECO:0000256" key="1">
    <source>
        <dbReference type="ARBA" id="ARBA00004236"/>
    </source>
</evidence>
<comment type="subcellular location">
    <subcellularLocation>
        <location evidence="1">Cell membrane</location>
    </subcellularLocation>
</comment>
<feature type="transmembrane region" description="Helical" evidence="7">
    <location>
        <begin position="70"/>
        <end position="93"/>
    </location>
</feature>
<dbReference type="InterPro" id="IPR004089">
    <property type="entry name" value="MCPsignal_dom"/>
</dbReference>
<evidence type="ECO:0000259" key="9">
    <source>
        <dbReference type="PROSITE" id="PS50885"/>
    </source>
</evidence>
<reference evidence="10 11" key="1">
    <citation type="submission" date="2021-01" db="EMBL/GenBank/DDBJ databases">
        <title>Genomic Encyclopedia of Type Strains, Phase IV (KMG-IV): sequencing the most valuable type-strain genomes for metagenomic binning, comparative biology and taxonomic classification.</title>
        <authorList>
            <person name="Goeker M."/>
        </authorList>
    </citation>
    <scope>NUCLEOTIDE SEQUENCE [LARGE SCALE GENOMIC DNA]</scope>
    <source>
        <strain evidence="10 11">DSM 103394</strain>
    </source>
</reference>
<dbReference type="SUPFAM" id="SSF58104">
    <property type="entry name" value="Methyl-accepting chemotaxis protein (MCP) signaling domain"/>
    <property type="match status" value="1"/>
</dbReference>
<dbReference type="CDD" id="cd06225">
    <property type="entry name" value="HAMP"/>
    <property type="match status" value="1"/>
</dbReference>
<keyword evidence="7" id="KW-1133">Transmembrane helix</keyword>
<dbReference type="PANTHER" id="PTHR32089:SF114">
    <property type="entry name" value="METHYL-ACCEPTING CHEMOTAXIS PROTEIN MCPB"/>
    <property type="match status" value="1"/>
</dbReference>
<keyword evidence="3 7" id="KW-0472">Membrane</keyword>
<dbReference type="PROSITE" id="PS50885">
    <property type="entry name" value="HAMP"/>
    <property type="match status" value="1"/>
</dbReference>
<dbReference type="InterPro" id="IPR003660">
    <property type="entry name" value="HAMP_dom"/>
</dbReference>
<name>A0ABS4CTW3_9BACI</name>
<keyword evidence="4 6" id="KW-0807">Transducer</keyword>
<comment type="similarity">
    <text evidence="5">Belongs to the methyl-accepting chemotaxis (MCP) protein family.</text>
</comment>
<dbReference type="PROSITE" id="PS50111">
    <property type="entry name" value="CHEMOTAXIS_TRANSDUC_2"/>
    <property type="match status" value="1"/>
</dbReference>
<evidence type="ECO:0000256" key="6">
    <source>
        <dbReference type="PROSITE-ProRule" id="PRU00284"/>
    </source>
</evidence>
<evidence type="ECO:0000313" key="11">
    <source>
        <dbReference type="Proteomes" id="UP000674416"/>
    </source>
</evidence>
<keyword evidence="11" id="KW-1185">Reference proteome</keyword>
<dbReference type="PANTHER" id="PTHR32089">
    <property type="entry name" value="METHYL-ACCEPTING CHEMOTAXIS PROTEIN MCPB"/>
    <property type="match status" value="1"/>
</dbReference>
<evidence type="ECO:0000256" key="3">
    <source>
        <dbReference type="ARBA" id="ARBA00023136"/>
    </source>
</evidence>
<feature type="domain" description="Methyl-accepting transducer" evidence="8">
    <location>
        <begin position="165"/>
        <end position="271"/>
    </location>
</feature>
<dbReference type="Pfam" id="PF00672">
    <property type="entry name" value="HAMP"/>
    <property type="match status" value="1"/>
</dbReference>
<feature type="domain" description="HAMP" evidence="9">
    <location>
        <begin position="94"/>
        <end position="146"/>
    </location>
</feature>
<dbReference type="EMBL" id="JAFDST010000002">
    <property type="protein sequence ID" value="MBP1081004.1"/>
    <property type="molecule type" value="Genomic_DNA"/>
</dbReference>
<comment type="caution">
    <text evidence="10">The sequence shown here is derived from an EMBL/GenBank/DDBJ whole genome shotgun (WGS) entry which is preliminary data.</text>
</comment>
<organism evidence="10 11">
    <name type="scientific">Bacillus capparidis</name>
    <dbReference type="NCBI Taxonomy" id="1840411"/>
    <lineage>
        <taxon>Bacteria</taxon>
        <taxon>Bacillati</taxon>
        <taxon>Bacillota</taxon>
        <taxon>Bacilli</taxon>
        <taxon>Bacillales</taxon>
        <taxon>Bacillaceae</taxon>
        <taxon>Bacillus</taxon>
    </lineage>
</organism>
<protein>
    <submittedName>
        <fullName evidence="10">Methyl-accepting chemotaxis protein</fullName>
    </submittedName>
</protein>
<evidence type="ECO:0000259" key="8">
    <source>
        <dbReference type="PROSITE" id="PS50111"/>
    </source>
</evidence>